<dbReference type="EMBL" id="OU899035">
    <property type="protein sequence ID" value="CAH1725337.1"/>
    <property type="molecule type" value="Genomic_DNA"/>
</dbReference>
<reference evidence="1" key="1">
    <citation type="submission" date="2022-02" db="EMBL/GenBank/DDBJ databases">
        <authorList>
            <person name="King R."/>
        </authorList>
    </citation>
    <scope>NUCLEOTIDE SEQUENCE</scope>
</reference>
<protein>
    <submittedName>
        <fullName evidence="1">Uncharacterized protein</fullName>
    </submittedName>
</protein>
<keyword evidence="2" id="KW-1185">Reference proteome</keyword>
<gene>
    <name evidence="1" type="ORF">APHIGO_LOCUS6440</name>
</gene>
<proteinExistence type="predicted"/>
<accession>A0A9P0NJT5</accession>
<evidence type="ECO:0000313" key="1">
    <source>
        <dbReference type="EMBL" id="CAH1725337.1"/>
    </source>
</evidence>
<sequence>MLLLCVLAPVVRAHRCLARGRRCRSARLAINGLAPRRSCSASNAFGATCGRRNTFLNDFRCLLFRRASSLVAPLSVATEQWQTVVAIIDPNSAAIRAPRHPRHLLRRDAPTRKHCRPPVPRSALDTRSPRASLRLSTQITSDARRRRRTVPHRSYAPTLLLLLLLLLEPLPATMI</sequence>
<reference evidence="1" key="2">
    <citation type="submission" date="2022-10" db="EMBL/GenBank/DDBJ databases">
        <authorList>
            <consortium name="ENA_rothamsted_submissions"/>
            <consortium name="culmorum"/>
            <person name="King R."/>
        </authorList>
    </citation>
    <scope>NUCLEOTIDE SEQUENCE</scope>
</reference>
<name>A0A9P0NJT5_APHGO</name>
<evidence type="ECO:0000313" key="2">
    <source>
        <dbReference type="Proteomes" id="UP001154329"/>
    </source>
</evidence>
<dbReference type="AlphaFoldDB" id="A0A9P0NJT5"/>
<dbReference type="Proteomes" id="UP001154329">
    <property type="component" value="Chromosome 2"/>
</dbReference>
<organism evidence="1 2">
    <name type="scientific">Aphis gossypii</name>
    <name type="common">Cotton aphid</name>
    <dbReference type="NCBI Taxonomy" id="80765"/>
    <lineage>
        <taxon>Eukaryota</taxon>
        <taxon>Metazoa</taxon>
        <taxon>Ecdysozoa</taxon>
        <taxon>Arthropoda</taxon>
        <taxon>Hexapoda</taxon>
        <taxon>Insecta</taxon>
        <taxon>Pterygota</taxon>
        <taxon>Neoptera</taxon>
        <taxon>Paraneoptera</taxon>
        <taxon>Hemiptera</taxon>
        <taxon>Sternorrhyncha</taxon>
        <taxon>Aphidomorpha</taxon>
        <taxon>Aphidoidea</taxon>
        <taxon>Aphididae</taxon>
        <taxon>Aphidini</taxon>
        <taxon>Aphis</taxon>
        <taxon>Aphis</taxon>
    </lineage>
</organism>